<keyword evidence="1" id="KW-1133">Transmembrane helix</keyword>
<dbReference type="Gene3D" id="1.25.40.10">
    <property type="entry name" value="Tetratricopeptide repeat domain"/>
    <property type="match status" value="1"/>
</dbReference>
<keyword evidence="1" id="KW-0812">Transmembrane</keyword>
<evidence type="ECO:0000256" key="1">
    <source>
        <dbReference type="SAM" id="Phobius"/>
    </source>
</evidence>
<dbReference type="STRING" id="211165.GCA_000317285_03548"/>
<organism evidence="2 3">
    <name type="scientific">Chlorogloeopsis fritschii PCC 6912</name>
    <dbReference type="NCBI Taxonomy" id="211165"/>
    <lineage>
        <taxon>Bacteria</taxon>
        <taxon>Bacillati</taxon>
        <taxon>Cyanobacteriota</taxon>
        <taxon>Cyanophyceae</taxon>
        <taxon>Nostocales</taxon>
        <taxon>Chlorogloeopsidaceae</taxon>
        <taxon>Chlorogloeopsis</taxon>
    </lineage>
</organism>
<dbReference type="PANTHER" id="PTHR36761">
    <property type="entry name" value="ORF03 PROTEIN"/>
    <property type="match status" value="1"/>
</dbReference>
<dbReference type="Pfam" id="PF13432">
    <property type="entry name" value="TPR_16"/>
    <property type="match status" value="1"/>
</dbReference>
<name>A0A3S0ZG66_CHLFR</name>
<sequence>MKAVLICEQNVSSESLEIAKTRYQKGRVALESGQYREAVEQLEKASALLVRNTRLGGEVQIWLATAYEAAGRTQDAIALCEQLKRHPHSETSKEARRLHYILRAPRLQRPKEWMTEIPDFSALPDNEAKIRFTANTTKSSQPRKPPEVEFVDLSQVNTKDNRFIWVALIVIALTLGSLIWFSL</sequence>
<evidence type="ECO:0000313" key="2">
    <source>
        <dbReference type="EMBL" id="RUR72273.1"/>
    </source>
</evidence>
<dbReference type="AlphaFoldDB" id="A0A3S0ZG66"/>
<protein>
    <recommendedName>
        <fullName evidence="4">Tetratricopeptide repeat protein</fullName>
    </recommendedName>
</protein>
<dbReference type="RefSeq" id="WP_016875890.1">
    <property type="nucleotide sequence ID" value="NZ_CP170746.1"/>
</dbReference>
<feature type="transmembrane region" description="Helical" evidence="1">
    <location>
        <begin position="163"/>
        <end position="181"/>
    </location>
</feature>
<dbReference type="InterPro" id="IPR011990">
    <property type="entry name" value="TPR-like_helical_dom_sf"/>
</dbReference>
<keyword evidence="1" id="KW-0472">Membrane</keyword>
<dbReference type="PANTHER" id="PTHR36761:SF2">
    <property type="entry name" value="ORF03 PROTEIN"/>
    <property type="match status" value="1"/>
</dbReference>
<comment type="caution">
    <text evidence="2">The sequence shown here is derived from an EMBL/GenBank/DDBJ whole genome shotgun (WGS) entry which is preliminary data.</text>
</comment>
<dbReference type="SUPFAM" id="SSF48452">
    <property type="entry name" value="TPR-like"/>
    <property type="match status" value="1"/>
</dbReference>
<evidence type="ECO:0000313" key="3">
    <source>
        <dbReference type="Proteomes" id="UP000268857"/>
    </source>
</evidence>
<accession>A0A3S0ZG66</accession>
<proteinExistence type="predicted"/>
<gene>
    <name evidence="2" type="ORF">PCC6912_64230</name>
</gene>
<reference evidence="2 3" key="1">
    <citation type="journal article" date="2019" name="Genome Biol. Evol.">
        <title>Day and night: Metabolic profiles and evolutionary relationships of six axenic non-marine cyanobacteria.</title>
        <authorList>
            <person name="Will S.E."/>
            <person name="Henke P."/>
            <person name="Boedeker C."/>
            <person name="Huang S."/>
            <person name="Brinkmann H."/>
            <person name="Rohde M."/>
            <person name="Jarek M."/>
            <person name="Friedl T."/>
            <person name="Seufert S."/>
            <person name="Schumacher M."/>
            <person name="Overmann J."/>
            <person name="Neumann-Schaal M."/>
            <person name="Petersen J."/>
        </authorList>
    </citation>
    <scope>NUCLEOTIDE SEQUENCE [LARGE SCALE GENOMIC DNA]</scope>
    <source>
        <strain evidence="2 3">PCC 6912</strain>
    </source>
</reference>
<evidence type="ECO:0008006" key="4">
    <source>
        <dbReference type="Google" id="ProtNLM"/>
    </source>
</evidence>
<keyword evidence="3" id="KW-1185">Reference proteome</keyword>
<dbReference type="EMBL" id="RSCJ01000053">
    <property type="protein sequence ID" value="RUR72273.1"/>
    <property type="molecule type" value="Genomic_DNA"/>
</dbReference>
<dbReference type="OrthoDB" id="510804at2"/>
<dbReference type="Proteomes" id="UP000268857">
    <property type="component" value="Unassembled WGS sequence"/>
</dbReference>